<gene>
    <name evidence="7" type="ORF">HNR67_006222</name>
</gene>
<comment type="caution">
    <text evidence="7">The sequence shown here is derived from an EMBL/GenBank/DDBJ whole genome shotgun (WGS) entry which is preliminary data.</text>
</comment>
<keyword evidence="5" id="KW-0804">Transcription</keyword>
<evidence type="ECO:0000256" key="1">
    <source>
        <dbReference type="ARBA" id="ARBA00010641"/>
    </source>
</evidence>
<dbReference type="GO" id="GO:0006352">
    <property type="term" value="P:DNA-templated transcription initiation"/>
    <property type="evidence" value="ECO:0007669"/>
    <property type="project" value="InterPro"/>
</dbReference>
<dbReference type="InterPro" id="IPR013324">
    <property type="entry name" value="RNA_pol_sigma_r3/r4-like"/>
</dbReference>
<keyword evidence="2" id="KW-0805">Transcription regulation</keyword>
<keyword evidence="8" id="KW-1185">Reference proteome</keyword>
<evidence type="ECO:0000313" key="8">
    <source>
        <dbReference type="Proteomes" id="UP000533598"/>
    </source>
</evidence>
<feature type="domain" description="RNA polymerase sigma factor 70 region 4 type 2" evidence="6">
    <location>
        <begin position="54"/>
        <end position="94"/>
    </location>
</feature>
<dbReference type="InterPro" id="IPR036388">
    <property type="entry name" value="WH-like_DNA-bd_sf"/>
</dbReference>
<evidence type="ECO:0000256" key="5">
    <source>
        <dbReference type="ARBA" id="ARBA00023163"/>
    </source>
</evidence>
<comment type="similarity">
    <text evidence="1">Belongs to the sigma-70 factor family. ECF subfamily.</text>
</comment>
<dbReference type="SUPFAM" id="SSF88946">
    <property type="entry name" value="Sigma2 domain of RNA polymerase sigma factors"/>
    <property type="match status" value="1"/>
</dbReference>
<dbReference type="SUPFAM" id="SSF88659">
    <property type="entry name" value="Sigma3 and sigma4 domains of RNA polymerase sigma factors"/>
    <property type="match status" value="1"/>
</dbReference>
<dbReference type="InterPro" id="IPR013325">
    <property type="entry name" value="RNA_pol_sigma_r2"/>
</dbReference>
<evidence type="ECO:0000256" key="3">
    <source>
        <dbReference type="ARBA" id="ARBA00023082"/>
    </source>
</evidence>
<dbReference type="PANTHER" id="PTHR43133:SF8">
    <property type="entry name" value="RNA POLYMERASE SIGMA FACTOR HI_1459-RELATED"/>
    <property type="match status" value="1"/>
</dbReference>
<dbReference type="GO" id="GO:0003677">
    <property type="term" value="F:DNA binding"/>
    <property type="evidence" value="ECO:0007669"/>
    <property type="project" value="UniProtKB-KW"/>
</dbReference>
<dbReference type="PANTHER" id="PTHR43133">
    <property type="entry name" value="RNA POLYMERASE ECF-TYPE SIGMA FACTO"/>
    <property type="match status" value="1"/>
</dbReference>
<keyword evidence="4" id="KW-0238">DNA-binding</keyword>
<proteinExistence type="inferred from homology"/>
<protein>
    <submittedName>
        <fullName evidence="7">DNA-directed RNA polymerase specialized sigma24 family protein</fullName>
    </submittedName>
</protein>
<evidence type="ECO:0000256" key="4">
    <source>
        <dbReference type="ARBA" id="ARBA00023125"/>
    </source>
</evidence>
<dbReference type="InterPro" id="IPR039425">
    <property type="entry name" value="RNA_pol_sigma-70-like"/>
</dbReference>
<dbReference type="Pfam" id="PF08281">
    <property type="entry name" value="Sigma70_r4_2"/>
    <property type="match status" value="1"/>
</dbReference>
<dbReference type="InterPro" id="IPR013249">
    <property type="entry name" value="RNA_pol_sigma70_r4_t2"/>
</dbReference>
<dbReference type="GO" id="GO:0016987">
    <property type="term" value="F:sigma factor activity"/>
    <property type="evidence" value="ECO:0007669"/>
    <property type="project" value="UniProtKB-KW"/>
</dbReference>
<evidence type="ECO:0000259" key="6">
    <source>
        <dbReference type="Pfam" id="PF08281"/>
    </source>
</evidence>
<dbReference type="Proteomes" id="UP000533598">
    <property type="component" value="Unassembled WGS sequence"/>
</dbReference>
<evidence type="ECO:0000313" key="7">
    <source>
        <dbReference type="EMBL" id="MBB4680104.1"/>
    </source>
</evidence>
<dbReference type="EMBL" id="JACHMH010000001">
    <property type="protein sequence ID" value="MBB4680104.1"/>
    <property type="molecule type" value="Genomic_DNA"/>
</dbReference>
<name>A0A7W7CIH7_9PSEU</name>
<dbReference type="AlphaFoldDB" id="A0A7W7CIH7"/>
<dbReference type="Gene3D" id="1.10.10.10">
    <property type="entry name" value="Winged helix-like DNA-binding domain superfamily/Winged helix DNA-binding domain"/>
    <property type="match status" value="1"/>
</dbReference>
<sequence>MRNDQERFTQLYQTLCPRVLAYALHRVPPDTAHDAAAETFLIAWRRRADLPYGERERDTLMHIVWDGLTTRQAAHVVGCSVTAFTVRLHRARRRFADALDRADGPNPLQEATVLTEGTRAR</sequence>
<keyword evidence="7" id="KW-0240">DNA-directed RNA polymerase</keyword>
<organism evidence="7 8">
    <name type="scientific">Crossiella cryophila</name>
    <dbReference type="NCBI Taxonomy" id="43355"/>
    <lineage>
        <taxon>Bacteria</taxon>
        <taxon>Bacillati</taxon>
        <taxon>Actinomycetota</taxon>
        <taxon>Actinomycetes</taxon>
        <taxon>Pseudonocardiales</taxon>
        <taxon>Pseudonocardiaceae</taxon>
        <taxon>Crossiella</taxon>
    </lineage>
</organism>
<keyword evidence="3" id="KW-0731">Sigma factor</keyword>
<dbReference type="GO" id="GO:0000428">
    <property type="term" value="C:DNA-directed RNA polymerase complex"/>
    <property type="evidence" value="ECO:0007669"/>
    <property type="project" value="UniProtKB-KW"/>
</dbReference>
<accession>A0A7W7CIH7</accession>
<reference evidence="7 8" key="1">
    <citation type="submission" date="2020-08" db="EMBL/GenBank/DDBJ databases">
        <title>Sequencing the genomes of 1000 actinobacteria strains.</title>
        <authorList>
            <person name="Klenk H.-P."/>
        </authorList>
    </citation>
    <scope>NUCLEOTIDE SEQUENCE [LARGE SCALE GENOMIC DNA]</scope>
    <source>
        <strain evidence="7 8">DSM 44230</strain>
    </source>
</reference>
<evidence type="ECO:0000256" key="2">
    <source>
        <dbReference type="ARBA" id="ARBA00023015"/>
    </source>
</evidence>